<proteinExistence type="inferred from homology"/>
<dbReference type="GO" id="GO:0008270">
    <property type="term" value="F:zinc ion binding"/>
    <property type="evidence" value="ECO:0007669"/>
    <property type="project" value="InterPro"/>
</dbReference>
<comment type="similarity">
    <text evidence="3">Belongs to the peptidase M1 family.</text>
</comment>
<keyword evidence="7" id="KW-0645">Protease</keyword>
<keyword evidence="9 17" id="KW-0378">Hydrolase</keyword>
<evidence type="ECO:0000256" key="9">
    <source>
        <dbReference type="ARBA" id="ARBA00022801"/>
    </source>
</evidence>
<dbReference type="RefSeq" id="WP_046440698.1">
    <property type="nucleotide sequence ID" value="NZ_CP011312.1"/>
</dbReference>
<dbReference type="PANTHER" id="PTHR11533:SF174">
    <property type="entry name" value="PUROMYCIN-SENSITIVE AMINOPEPTIDASE-RELATED"/>
    <property type="match status" value="1"/>
</dbReference>
<dbReference type="PRINTS" id="PR00756">
    <property type="entry name" value="ALADIPTASE"/>
</dbReference>
<evidence type="ECO:0000256" key="13">
    <source>
        <dbReference type="ARBA" id="ARBA00031533"/>
    </source>
</evidence>
<keyword evidence="6 17" id="KW-0031">Aminopeptidase</keyword>
<keyword evidence="11" id="KW-0482">Metalloprotease</keyword>
<evidence type="ECO:0000256" key="6">
    <source>
        <dbReference type="ARBA" id="ARBA00022438"/>
    </source>
</evidence>
<evidence type="ECO:0000259" key="14">
    <source>
        <dbReference type="Pfam" id="PF01433"/>
    </source>
</evidence>
<evidence type="ECO:0000313" key="18">
    <source>
        <dbReference type="Proteomes" id="UP000033457"/>
    </source>
</evidence>
<accession>A0A0F6TE42</accession>
<dbReference type="InterPro" id="IPR045357">
    <property type="entry name" value="Aminopeptidase_N-like_N"/>
</dbReference>
<evidence type="ECO:0000256" key="5">
    <source>
        <dbReference type="ARBA" id="ARBA00015611"/>
    </source>
</evidence>
<dbReference type="GO" id="GO:0006508">
    <property type="term" value="P:proteolysis"/>
    <property type="evidence" value="ECO:0007669"/>
    <property type="project" value="UniProtKB-KW"/>
</dbReference>
<evidence type="ECO:0000256" key="3">
    <source>
        <dbReference type="ARBA" id="ARBA00010136"/>
    </source>
</evidence>
<evidence type="ECO:0000259" key="16">
    <source>
        <dbReference type="Pfam" id="PF17900"/>
    </source>
</evidence>
<gene>
    <name evidence="17" type="primary">pepN-1</name>
    <name evidence="17" type="ORF">UL82_09910</name>
</gene>
<dbReference type="GO" id="GO:0005615">
    <property type="term" value="C:extracellular space"/>
    <property type="evidence" value="ECO:0007669"/>
    <property type="project" value="TreeGrafter"/>
</dbReference>
<name>A0A0F6TE42_9CORY</name>
<dbReference type="InterPro" id="IPR012778">
    <property type="entry name" value="Pept_M1_aminopeptidase"/>
</dbReference>
<dbReference type="STRING" id="35755.UL82_09910"/>
<dbReference type="InterPro" id="IPR042097">
    <property type="entry name" value="Aminopeptidase_N-like_N_sf"/>
</dbReference>
<comment type="cofactor">
    <cofactor evidence="2">
        <name>Zn(2+)</name>
        <dbReference type="ChEBI" id="CHEBI:29105"/>
    </cofactor>
</comment>
<protein>
    <recommendedName>
        <fullName evidence="5">Aminopeptidase N</fullName>
        <ecNumber evidence="4">3.4.11.2</ecNumber>
    </recommendedName>
    <alternativeName>
        <fullName evidence="12">Alanine aminopeptidase</fullName>
    </alternativeName>
    <alternativeName>
        <fullName evidence="13">Lysyl aminopeptidase</fullName>
    </alternativeName>
</protein>
<dbReference type="Proteomes" id="UP000033457">
    <property type="component" value="Chromosome"/>
</dbReference>
<organism evidence="17 18">
    <name type="scientific">Corynebacterium kutscheri</name>
    <dbReference type="NCBI Taxonomy" id="35755"/>
    <lineage>
        <taxon>Bacteria</taxon>
        <taxon>Bacillati</taxon>
        <taxon>Actinomycetota</taxon>
        <taxon>Actinomycetes</taxon>
        <taxon>Mycobacteriales</taxon>
        <taxon>Corynebacteriaceae</taxon>
        <taxon>Corynebacterium</taxon>
    </lineage>
</organism>
<dbReference type="InterPro" id="IPR050344">
    <property type="entry name" value="Peptidase_M1_aminopeptidases"/>
</dbReference>
<evidence type="ECO:0000256" key="11">
    <source>
        <dbReference type="ARBA" id="ARBA00023049"/>
    </source>
</evidence>
<dbReference type="InterPro" id="IPR014782">
    <property type="entry name" value="Peptidase_M1_dom"/>
</dbReference>
<evidence type="ECO:0000259" key="15">
    <source>
        <dbReference type="Pfam" id="PF11838"/>
    </source>
</evidence>
<evidence type="ECO:0000256" key="4">
    <source>
        <dbReference type="ARBA" id="ARBA00012564"/>
    </source>
</evidence>
<feature type="domain" description="Aminopeptidase N-like N-terminal" evidence="16">
    <location>
        <begin position="30"/>
        <end position="189"/>
    </location>
</feature>
<dbReference type="AlphaFoldDB" id="A0A0F6TE42"/>
<keyword evidence="18" id="KW-1185">Reference proteome</keyword>
<dbReference type="SUPFAM" id="SSF63737">
    <property type="entry name" value="Leukotriene A4 hydrolase N-terminal domain"/>
    <property type="match status" value="1"/>
</dbReference>
<dbReference type="SUPFAM" id="SSF55486">
    <property type="entry name" value="Metalloproteases ('zincins'), catalytic domain"/>
    <property type="match status" value="1"/>
</dbReference>
<dbReference type="Gene3D" id="1.10.390.10">
    <property type="entry name" value="Neutral Protease Domain 2"/>
    <property type="match status" value="1"/>
</dbReference>
<reference evidence="17 18" key="1">
    <citation type="journal article" date="2015" name="Genome Announc.">
        <title>Complete Genome Sequence of Corynebacterium kutscheri DSM 20755, a Corynebacterial Type Strain with Remarkably Low G+C Content of Chromosomal DNA.</title>
        <authorList>
            <person name="Ruckert C."/>
            <person name="Albersmeier A."/>
            <person name="Winkler A."/>
            <person name="Tauch A."/>
        </authorList>
    </citation>
    <scope>NUCLEOTIDE SEQUENCE [LARGE SCALE GENOMIC DNA]</scope>
    <source>
        <strain evidence="17 18">DSM 20755</strain>
    </source>
</reference>
<dbReference type="CDD" id="cd09602">
    <property type="entry name" value="M1_APN"/>
    <property type="match status" value="1"/>
</dbReference>
<dbReference type="Gene3D" id="2.60.40.1730">
    <property type="entry name" value="tricorn interacting facor f3 domain"/>
    <property type="match status" value="1"/>
</dbReference>
<dbReference type="GO" id="GO:0070006">
    <property type="term" value="F:metalloaminopeptidase activity"/>
    <property type="evidence" value="ECO:0007669"/>
    <property type="project" value="TreeGrafter"/>
</dbReference>
<comment type="catalytic activity">
    <reaction evidence="1">
        <text>Release of an N-terminal amino acid, Xaa-|-Yaa- from a peptide, amide or arylamide. Xaa is preferably Ala, but may be most amino acids including Pro (slow action). When a terminal hydrophobic residue is followed by a prolyl residue, the two may be released as an intact Xaa-Pro dipeptide.</text>
        <dbReference type="EC" id="3.4.11.2"/>
    </reaction>
</comment>
<evidence type="ECO:0000256" key="12">
    <source>
        <dbReference type="ARBA" id="ARBA00029811"/>
    </source>
</evidence>
<dbReference type="GO" id="GO:0042277">
    <property type="term" value="F:peptide binding"/>
    <property type="evidence" value="ECO:0007669"/>
    <property type="project" value="TreeGrafter"/>
</dbReference>
<evidence type="ECO:0000256" key="2">
    <source>
        <dbReference type="ARBA" id="ARBA00001947"/>
    </source>
</evidence>
<feature type="domain" description="ERAP1-like C-terminal" evidence="15">
    <location>
        <begin position="522"/>
        <end position="828"/>
    </location>
</feature>
<dbReference type="HOGENOM" id="CLU_007335_1_1_11"/>
<dbReference type="EC" id="3.4.11.2" evidence="4"/>
<dbReference type="EMBL" id="CP011312">
    <property type="protein sequence ID" value="AKE42119.1"/>
    <property type="molecule type" value="Genomic_DNA"/>
</dbReference>
<evidence type="ECO:0000256" key="1">
    <source>
        <dbReference type="ARBA" id="ARBA00000098"/>
    </source>
</evidence>
<evidence type="ECO:0000313" key="17">
    <source>
        <dbReference type="EMBL" id="AKE42119.1"/>
    </source>
</evidence>
<evidence type="ECO:0000256" key="10">
    <source>
        <dbReference type="ARBA" id="ARBA00022833"/>
    </source>
</evidence>
<keyword evidence="10" id="KW-0862">Zinc</keyword>
<sequence length="837" mass="94323">MTEKSLKFSDATHRSATLNINRYHINLDLSKARTAVTFPVTTTITLDSTTDTTFLDYLGEQVDFISINGQEQEIVFDGSRIKLTTLPTNTKFEIKIHSTSFYSRTGQGLHRFVDSADNETYLYSHLEPSDARRIYPCFDQPDLKAHIQVSMTVPSEWIALSNQPVVSSTTHADTTTYHFAETPPLSTYLTCFAAGCYKAKTSSWVSPQGQRIELGAWTRQSMFEYLDDKILEITQQGLSYFDAAFGFAYPWGKYDSIFVPEYNIGAMENPGLVTFTETYVFRSQATDAQHAARANTILHEMSHMWFGDLVTPQWWDDLWLKESFAEFMGADASVEATRFTNAWVDFAGNRKNWAYEQDQLPSTHPIKATINDVDAARQNFDGITYAKGASVLKQLVHFVGREQFYDAAKEYFATYPFSSATFTDLLAVLKNHTDRNLDIWSNKWLLSTGIDKLTPQLEIVDGKIASLKVHLTSEAMQRPHRIDIGLYKLNDSQLTRTHLLDVFVEDSMTSVADAIGLDAPDLVLLNDGDHTYAKIAFDQHSLSTALEHLSKIDDGLSRAVIWTALWNLTRDGQLSVSDFITAVLKHCGKETNPSISARILNHADYASQMFTSEKTRVQEQERFSEKLWSQLKDALPGSDAQLVLARSAISALAAKPTPGSLELRAILRAEIEGLDLSPDIRWSILAALAARDDITDIELEQELRHDNTLSGQVSFLRAQHSFPRAELKETIFNEIIRPNSWSNAELDALIAAYNSPGHDELRAPLFSRFFTMIPTIWSQHPIEIANKLIRGLYPQVQQSIAETDVLLAQELPTALRRILLECQDTVRRAVMVQVANH</sequence>
<keyword evidence="8" id="KW-0479">Metal-binding</keyword>
<evidence type="ECO:0000256" key="8">
    <source>
        <dbReference type="ARBA" id="ARBA00022723"/>
    </source>
</evidence>
<dbReference type="InterPro" id="IPR024571">
    <property type="entry name" value="ERAP1-like_C_dom"/>
</dbReference>
<dbReference type="GO" id="GO:0016285">
    <property type="term" value="F:alanyl aminopeptidase activity"/>
    <property type="evidence" value="ECO:0007669"/>
    <property type="project" value="UniProtKB-EC"/>
</dbReference>
<dbReference type="InterPro" id="IPR001930">
    <property type="entry name" value="Peptidase_M1"/>
</dbReference>
<dbReference type="KEGG" id="cku:UL82_09910"/>
<dbReference type="Pfam" id="PF01433">
    <property type="entry name" value="Peptidase_M1"/>
    <property type="match status" value="1"/>
</dbReference>
<dbReference type="OrthoDB" id="100605at2"/>
<dbReference type="GO" id="GO:0016020">
    <property type="term" value="C:membrane"/>
    <property type="evidence" value="ECO:0007669"/>
    <property type="project" value="TreeGrafter"/>
</dbReference>
<evidence type="ECO:0000256" key="7">
    <source>
        <dbReference type="ARBA" id="ARBA00022670"/>
    </source>
</evidence>
<dbReference type="InterPro" id="IPR027268">
    <property type="entry name" value="Peptidase_M4/M1_CTD_sf"/>
</dbReference>
<dbReference type="PANTHER" id="PTHR11533">
    <property type="entry name" value="PROTEASE M1 ZINC METALLOPROTEASE"/>
    <property type="match status" value="1"/>
</dbReference>
<dbReference type="NCBIfam" id="TIGR02412">
    <property type="entry name" value="pepN_strep_liv"/>
    <property type="match status" value="1"/>
</dbReference>
<feature type="domain" description="Peptidase M1 membrane alanine aminopeptidase" evidence="14">
    <location>
        <begin position="231"/>
        <end position="444"/>
    </location>
</feature>
<dbReference type="GO" id="GO:0005737">
    <property type="term" value="C:cytoplasm"/>
    <property type="evidence" value="ECO:0007669"/>
    <property type="project" value="TreeGrafter"/>
</dbReference>
<dbReference type="Pfam" id="PF17900">
    <property type="entry name" value="Peptidase_M1_N"/>
    <property type="match status" value="1"/>
</dbReference>
<dbReference type="Pfam" id="PF11838">
    <property type="entry name" value="ERAP1_C"/>
    <property type="match status" value="1"/>
</dbReference>
<dbReference type="GO" id="GO:0043171">
    <property type="term" value="P:peptide catabolic process"/>
    <property type="evidence" value="ECO:0007669"/>
    <property type="project" value="TreeGrafter"/>
</dbReference>